<dbReference type="Gene3D" id="1.10.1270.20">
    <property type="entry name" value="tRNA(m1g37)methyltransferase, domain 2"/>
    <property type="match status" value="1"/>
</dbReference>
<comment type="caution">
    <text evidence="19">The sequence shown here is derived from an EMBL/GenBank/DDBJ whole genome shotgun (WGS) entry which is preliminary data.</text>
</comment>
<evidence type="ECO:0000256" key="16">
    <source>
        <dbReference type="PIRSR" id="PIRSR000386-1"/>
    </source>
</evidence>
<sequence>MKQKKLLINILTIFPEMITSYTNESILARAVEKKILKISTHNIRDYTTNKHKKIDDKPYGGGAGMVMMFQPIADAVKKLKKKNKKTRVILFSTRGKTFNHKEAKRLTKYDQLILICGRYEGVDERVAKYVADEEISIGNYILTGGELPALILTDAVSRKIPGVLGKQASLEENQGSYPTYTRPAEVIWNNPKTKKKQLLKVPKQLTQGKHKEIKLWRSKFDKQS</sequence>
<keyword evidence="10 15" id="KW-0949">S-adenosyl-L-methionine</keyword>
<dbReference type="NCBIfam" id="NF000648">
    <property type="entry name" value="PRK00026.1"/>
    <property type="match status" value="1"/>
</dbReference>
<keyword evidence="11 15" id="KW-0819">tRNA processing</keyword>
<dbReference type="GO" id="GO:0005829">
    <property type="term" value="C:cytosol"/>
    <property type="evidence" value="ECO:0007669"/>
    <property type="project" value="TreeGrafter"/>
</dbReference>
<evidence type="ECO:0000256" key="4">
    <source>
        <dbReference type="ARBA" id="ARBA00011738"/>
    </source>
</evidence>
<evidence type="ECO:0000256" key="8">
    <source>
        <dbReference type="ARBA" id="ARBA00022603"/>
    </source>
</evidence>
<evidence type="ECO:0000256" key="6">
    <source>
        <dbReference type="ARBA" id="ARBA00014679"/>
    </source>
</evidence>
<evidence type="ECO:0000256" key="3">
    <source>
        <dbReference type="ARBA" id="ARBA00007630"/>
    </source>
</evidence>
<reference evidence="20" key="1">
    <citation type="submission" date="2017-09" db="EMBL/GenBank/DDBJ databases">
        <title>Depth-based differentiation of microbial function through sediment-hosted aquifers and enrichment of novel symbionts in the deep terrestrial subsurface.</title>
        <authorList>
            <person name="Probst A.J."/>
            <person name="Ladd B."/>
            <person name="Jarett J.K."/>
            <person name="Geller-Mcgrath D.E."/>
            <person name="Sieber C.M.K."/>
            <person name="Emerson J.B."/>
            <person name="Anantharaman K."/>
            <person name="Thomas B.C."/>
            <person name="Malmstrom R."/>
            <person name="Stieglmeier M."/>
            <person name="Klingl A."/>
            <person name="Woyke T."/>
            <person name="Ryan C.M."/>
            <person name="Banfield J.F."/>
        </authorList>
    </citation>
    <scope>NUCLEOTIDE SEQUENCE [LARGE SCALE GENOMIC DNA]</scope>
</reference>
<keyword evidence="9 15" id="KW-0808">Transferase</keyword>
<evidence type="ECO:0000256" key="14">
    <source>
        <dbReference type="ARBA" id="ARBA00047783"/>
    </source>
</evidence>
<dbReference type="Proteomes" id="UP000229112">
    <property type="component" value="Unassembled WGS sequence"/>
</dbReference>
<dbReference type="PANTHER" id="PTHR46417">
    <property type="entry name" value="TRNA (GUANINE-N(1)-)-METHYLTRANSFERASE"/>
    <property type="match status" value="1"/>
</dbReference>
<feature type="binding site" evidence="15 16">
    <location>
        <position position="117"/>
    </location>
    <ligand>
        <name>S-adenosyl-L-methionine</name>
        <dbReference type="ChEBI" id="CHEBI:59789"/>
    </ligand>
</feature>
<dbReference type="EC" id="2.1.1.228" evidence="5 15"/>
<evidence type="ECO:0000256" key="1">
    <source>
        <dbReference type="ARBA" id="ARBA00002634"/>
    </source>
</evidence>
<dbReference type="InterPro" id="IPR016009">
    <property type="entry name" value="tRNA_MeTrfase_TRMD/TRM10"/>
</dbReference>
<dbReference type="AlphaFoldDB" id="A0A2M6WKY7"/>
<evidence type="ECO:0000256" key="5">
    <source>
        <dbReference type="ARBA" id="ARBA00012807"/>
    </source>
</evidence>
<feature type="binding site" evidence="15 16">
    <location>
        <begin position="137"/>
        <end position="142"/>
    </location>
    <ligand>
        <name>S-adenosyl-L-methionine</name>
        <dbReference type="ChEBI" id="CHEBI:59789"/>
    </ligand>
</feature>
<gene>
    <name evidence="15" type="primary">trmD</name>
    <name evidence="19" type="ORF">COU06_00275</name>
</gene>
<dbReference type="SUPFAM" id="SSF75217">
    <property type="entry name" value="alpha/beta knot"/>
    <property type="match status" value="1"/>
</dbReference>
<comment type="similarity">
    <text evidence="3 15 17">Belongs to the RNA methyltransferase TrmD family.</text>
</comment>
<evidence type="ECO:0000256" key="2">
    <source>
        <dbReference type="ARBA" id="ARBA00004496"/>
    </source>
</evidence>
<comment type="function">
    <text evidence="1 15 17">Specifically methylates guanosine-37 in various tRNAs.</text>
</comment>
<name>A0A2M6WKY7_9BACT</name>
<organism evidence="19 20">
    <name type="scientific">Candidatus Harrisonbacteria bacterium CG10_big_fil_rev_8_21_14_0_10_38_8</name>
    <dbReference type="NCBI Taxonomy" id="1974582"/>
    <lineage>
        <taxon>Bacteria</taxon>
        <taxon>Candidatus Harrisoniibacteriota</taxon>
    </lineage>
</organism>
<dbReference type="InterPro" id="IPR029026">
    <property type="entry name" value="tRNA_m1G_MTases_N"/>
</dbReference>
<dbReference type="InterPro" id="IPR023148">
    <property type="entry name" value="tRNA_m1G_MeTrfase_C_sf"/>
</dbReference>
<evidence type="ECO:0000256" key="10">
    <source>
        <dbReference type="ARBA" id="ARBA00022691"/>
    </source>
</evidence>
<comment type="subunit">
    <text evidence="4 15 17">Homodimer.</text>
</comment>
<comment type="subcellular location">
    <subcellularLocation>
        <location evidence="2 15 17">Cytoplasm</location>
    </subcellularLocation>
</comment>
<dbReference type="NCBIfam" id="TIGR00088">
    <property type="entry name" value="trmD"/>
    <property type="match status" value="1"/>
</dbReference>
<dbReference type="InterPro" id="IPR002649">
    <property type="entry name" value="tRNA_m1G_MeTrfase_TrmD"/>
</dbReference>
<dbReference type="Gene3D" id="3.40.1280.10">
    <property type="match status" value="1"/>
</dbReference>
<evidence type="ECO:0000313" key="19">
    <source>
        <dbReference type="EMBL" id="PIT93394.1"/>
    </source>
</evidence>
<evidence type="ECO:0000256" key="17">
    <source>
        <dbReference type="RuleBase" id="RU003464"/>
    </source>
</evidence>
<dbReference type="GO" id="GO:0002939">
    <property type="term" value="P:tRNA N1-guanine methylation"/>
    <property type="evidence" value="ECO:0007669"/>
    <property type="project" value="TreeGrafter"/>
</dbReference>
<protein>
    <recommendedName>
        <fullName evidence="6 15">tRNA (guanine-N(1)-)-methyltransferase</fullName>
        <ecNumber evidence="5 15">2.1.1.228</ecNumber>
    </recommendedName>
    <alternativeName>
        <fullName evidence="12 15">M1G-methyltransferase</fullName>
    </alternativeName>
    <alternativeName>
        <fullName evidence="13 15">tRNA [GM37] methyltransferase</fullName>
    </alternativeName>
</protein>
<evidence type="ECO:0000256" key="11">
    <source>
        <dbReference type="ARBA" id="ARBA00022694"/>
    </source>
</evidence>
<dbReference type="EMBL" id="PFAY01000002">
    <property type="protein sequence ID" value="PIT93394.1"/>
    <property type="molecule type" value="Genomic_DNA"/>
</dbReference>
<evidence type="ECO:0000256" key="9">
    <source>
        <dbReference type="ARBA" id="ARBA00022679"/>
    </source>
</evidence>
<evidence type="ECO:0000256" key="15">
    <source>
        <dbReference type="HAMAP-Rule" id="MF_00605"/>
    </source>
</evidence>
<dbReference type="CDD" id="cd18080">
    <property type="entry name" value="TrmD-like"/>
    <property type="match status" value="1"/>
</dbReference>
<dbReference type="PIRSF" id="PIRSF000386">
    <property type="entry name" value="tRNA_mtase"/>
    <property type="match status" value="1"/>
</dbReference>
<feature type="domain" description="tRNA methyltransferase TRMD/TRM10-type" evidence="18">
    <location>
        <begin position="8"/>
        <end position="220"/>
    </location>
</feature>
<evidence type="ECO:0000313" key="20">
    <source>
        <dbReference type="Proteomes" id="UP000229112"/>
    </source>
</evidence>
<dbReference type="InterPro" id="IPR029028">
    <property type="entry name" value="Alpha/beta_knot_MTases"/>
</dbReference>
<dbReference type="FunFam" id="3.40.1280.10:FF:000001">
    <property type="entry name" value="tRNA (guanine-N(1)-)-methyltransferase"/>
    <property type="match status" value="1"/>
</dbReference>
<keyword evidence="8 15" id="KW-0489">Methyltransferase</keyword>
<keyword evidence="7 15" id="KW-0963">Cytoplasm</keyword>
<proteinExistence type="inferred from homology"/>
<evidence type="ECO:0000259" key="18">
    <source>
        <dbReference type="Pfam" id="PF01746"/>
    </source>
</evidence>
<accession>A0A2M6WKY7</accession>
<evidence type="ECO:0000256" key="12">
    <source>
        <dbReference type="ARBA" id="ARBA00029736"/>
    </source>
</evidence>
<evidence type="ECO:0000256" key="7">
    <source>
        <dbReference type="ARBA" id="ARBA00022490"/>
    </source>
</evidence>
<dbReference type="Pfam" id="PF01746">
    <property type="entry name" value="tRNA_m1G_MT"/>
    <property type="match status" value="1"/>
</dbReference>
<dbReference type="PANTHER" id="PTHR46417:SF1">
    <property type="entry name" value="TRNA (GUANINE-N(1)-)-METHYLTRANSFERASE"/>
    <property type="match status" value="1"/>
</dbReference>
<dbReference type="HAMAP" id="MF_00605">
    <property type="entry name" value="TrmD"/>
    <property type="match status" value="1"/>
</dbReference>
<dbReference type="GO" id="GO:0052906">
    <property type="term" value="F:tRNA (guanine(37)-N1)-methyltransferase activity"/>
    <property type="evidence" value="ECO:0007669"/>
    <property type="project" value="UniProtKB-UniRule"/>
</dbReference>
<comment type="catalytic activity">
    <reaction evidence="14 15 17">
        <text>guanosine(37) in tRNA + S-adenosyl-L-methionine = N(1)-methylguanosine(37) in tRNA + S-adenosyl-L-homocysteine + H(+)</text>
        <dbReference type="Rhea" id="RHEA:36899"/>
        <dbReference type="Rhea" id="RHEA-COMP:10145"/>
        <dbReference type="Rhea" id="RHEA-COMP:10147"/>
        <dbReference type="ChEBI" id="CHEBI:15378"/>
        <dbReference type="ChEBI" id="CHEBI:57856"/>
        <dbReference type="ChEBI" id="CHEBI:59789"/>
        <dbReference type="ChEBI" id="CHEBI:73542"/>
        <dbReference type="ChEBI" id="CHEBI:74269"/>
        <dbReference type="EC" id="2.1.1.228"/>
    </reaction>
</comment>
<evidence type="ECO:0000256" key="13">
    <source>
        <dbReference type="ARBA" id="ARBA00033392"/>
    </source>
</evidence>